<evidence type="ECO:0000256" key="1">
    <source>
        <dbReference type="SAM" id="MobiDB-lite"/>
    </source>
</evidence>
<feature type="region of interest" description="Disordered" evidence="1">
    <location>
        <begin position="114"/>
        <end position="142"/>
    </location>
</feature>
<feature type="compositionally biased region" description="Polar residues" evidence="1">
    <location>
        <begin position="130"/>
        <end position="142"/>
    </location>
</feature>
<dbReference type="AlphaFoldDB" id="A0A210RY79"/>
<evidence type="ECO:0000256" key="2">
    <source>
        <dbReference type="SAM" id="Phobius"/>
    </source>
</evidence>
<name>A0A210RY79_9BURK</name>
<feature type="transmembrane region" description="Helical" evidence="2">
    <location>
        <begin position="20"/>
        <end position="40"/>
    </location>
</feature>
<reference evidence="3 4" key="1">
    <citation type="submission" date="2017-03" db="EMBL/GenBank/DDBJ databases">
        <title>New species Polynucleobacter sp. MWH-EgelM1-30-B4.</title>
        <authorList>
            <person name="Hahn M.W."/>
        </authorList>
    </citation>
    <scope>NUCLEOTIDE SEQUENCE [LARGE SCALE GENOMIC DNA]</scope>
    <source>
        <strain evidence="3 4">MWH-EgelM1-30-B4</strain>
    </source>
</reference>
<keyword evidence="2" id="KW-1133">Transmembrane helix</keyword>
<sequence>MLSAKENSLPTKSPFNFGVYLLPIFCGLGLQACIAPIAAVGASGSAAASSAGGAVATAAVANPVTATSLASTAATGKSPLEHAASAATKKECSFLNPLSSKPICIEVSIPKVTDNSTPLAGPADQMIDTAKQQNISAPLSKD</sequence>
<gene>
    <name evidence="3" type="ORF">B6A14_09345</name>
</gene>
<evidence type="ECO:0000313" key="3">
    <source>
        <dbReference type="EMBL" id="OWF65949.1"/>
    </source>
</evidence>
<dbReference type="RefSeq" id="WP_087910183.1">
    <property type="nucleotide sequence ID" value="NZ_NAIA01000003.1"/>
</dbReference>
<proteinExistence type="predicted"/>
<protein>
    <submittedName>
        <fullName evidence="3">Uncharacterized protein</fullName>
    </submittedName>
</protein>
<dbReference type="Proteomes" id="UP000196880">
    <property type="component" value="Unassembled WGS sequence"/>
</dbReference>
<comment type="caution">
    <text evidence="3">The sequence shown here is derived from an EMBL/GenBank/DDBJ whole genome shotgun (WGS) entry which is preliminary data.</text>
</comment>
<accession>A0A210RY79</accession>
<keyword evidence="4" id="KW-1185">Reference proteome</keyword>
<dbReference type="OrthoDB" id="9135853at2"/>
<organism evidence="3 4">
    <name type="scientific">Polynucleobacter hirudinilacicola</name>
    <dbReference type="NCBI Taxonomy" id="1743166"/>
    <lineage>
        <taxon>Bacteria</taxon>
        <taxon>Pseudomonadati</taxon>
        <taxon>Pseudomonadota</taxon>
        <taxon>Betaproteobacteria</taxon>
        <taxon>Burkholderiales</taxon>
        <taxon>Burkholderiaceae</taxon>
        <taxon>Polynucleobacter</taxon>
    </lineage>
</organism>
<keyword evidence="2" id="KW-0812">Transmembrane</keyword>
<evidence type="ECO:0000313" key="4">
    <source>
        <dbReference type="Proteomes" id="UP000196880"/>
    </source>
</evidence>
<dbReference type="EMBL" id="NAIA01000003">
    <property type="protein sequence ID" value="OWF65949.1"/>
    <property type="molecule type" value="Genomic_DNA"/>
</dbReference>
<keyword evidence="2" id="KW-0472">Membrane</keyword>
<dbReference type="PROSITE" id="PS51257">
    <property type="entry name" value="PROKAR_LIPOPROTEIN"/>
    <property type="match status" value="1"/>
</dbReference>